<feature type="region of interest" description="Disordered" evidence="1">
    <location>
        <begin position="1"/>
        <end position="24"/>
    </location>
</feature>
<sequence length="113" mass="12681">MTSQARSSSPKTKTPSNDDPLIESNDDMVDVAMKLMQPERGIDGEVVNPVQSEMKTNKNIEMVKCPKKLKKYRSLADIYKVGLVGKKSIHRPQGCEFNSNPSIDVRILLMNNM</sequence>
<accession>A0AAN9J0H1</accession>
<dbReference type="Proteomes" id="UP001372338">
    <property type="component" value="Unassembled WGS sequence"/>
</dbReference>
<name>A0AAN9J0H1_CROPI</name>
<dbReference type="AlphaFoldDB" id="A0AAN9J0H1"/>
<keyword evidence="3" id="KW-1185">Reference proteome</keyword>
<comment type="caution">
    <text evidence="2">The sequence shown here is derived from an EMBL/GenBank/DDBJ whole genome shotgun (WGS) entry which is preliminary data.</text>
</comment>
<feature type="compositionally biased region" description="Polar residues" evidence="1">
    <location>
        <begin position="1"/>
        <end position="17"/>
    </location>
</feature>
<proteinExistence type="predicted"/>
<gene>
    <name evidence="2" type="ORF">RIF29_03787</name>
</gene>
<evidence type="ECO:0000313" key="2">
    <source>
        <dbReference type="EMBL" id="KAK7289823.1"/>
    </source>
</evidence>
<dbReference type="EMBL" id="JAYWIO010000001">
    <property type="protein sequence ID" value="KAK7289823.1"/>
    <property type="molecule type" value="Genomic_DNA"/>
</dbReference>
<evidence type="ECO:0000256" key="1">
    <source>
        <dbReference type="SAM" id="MobiDB-lite"/>
    </source>
</evidence>
<organism evidence="2 3">
    <name type="scientific">Crotalaria pallida</name>
    <name type="common">Smooth rattlebox</name>
    <name type="synonym">Crotalaria striata</name>
    <dbReference type="NCBI Taxonomy" id="3830"/>
    <lineage>
        <taxon>Eukaryota</taxon>
        <taxon>Viridiplantae</taxon>
        <taxon>Streptophyta</taxon>
        <taxon>Embryophyta</taxon>
        <taxon>Tracheophyta</taxon>
        <taxon>Spermatophyta</taxon>
        <taxon>Magnoliopsida</taxon>
        <taxon>eudicotyledons</taxon>
        <taxon>Gunneridae</taxon>
        <taxon>Pentapetalae</taxon>
        <taxon>rosids</taxon>
        <taxon>fabids</taxon>
        <taxon>Fabales</taxon>
        <taxon>Fabaceae</taxon>
        <taxon>Papilionoideae</taxon>
        <taxon>50 kb inversion clade</taxon>
        <taxon>genistoids sensu lato</taxon>
        <taxon>core genistoids</taxon>
        <taxon>Crotalarieae</taxon>
        <taxon>Crotalaria</taxon>
    </lineage>
</organism>
<reference evidence="2 3" key="1">
    <citation type="submission" date="2024-01" db="EMBL/GenBank/DDBJ databases">
        <title>The genomes of 5 underutilized Papilionoideae crops provide insights into root nodulation and disease resistanc.</title>
        <authorList>
            <person name="Yuan L."/>
        </authorList>
    </citation>
    <scope>NUCLEOTIDE SEQUENCE [LARGE SCALE GENOMIC DNA]</scope>
    <source>
        <strain evidence="2">ZHUSHIDOU_FW_LH</strain>
        <tissue evidence="2">Leaf</tissue>
    </source>
</reference>
<evidence type="ECO:0000313" key="3">
    <source>
        <dbReference type="Proteomes" id="UP001372338"/>
    </source>
</evidence>
<protein>
    <submittedName>
        <fullName evidence="2">Uncharacterized protein</fullName>
    </submittedName>
</protein>